<dbReference type="Proteomes" id="UP001303889">
    <property type="component" value="Unassembled WGS sequence"/>
</dbReference>
<proteinExistence type="predicted"/>
<organism evidence="3 4">
    <name type="scientific">Staphylotrichum tortipilum</name>
    <dbReference type="NCBI Taxonomy" id="2831512"/>
    <lineage>
        <taxon>Eukaryota</taxon>
        <taxon>Fungi</taxon>
        <taxon>Dikarya</taxon>
        <taxon>Ascomycota</taxon>
        <taxon>Pezizomycotina</taxon>
        <taxon>Sordariomycetes</taxon>
        <taxon>Sordariomycetidae</taxon>
        <taxon>Sordariales</taxon>
        <taxon>Chaetomiaceae</taxon>
        <taxon>Staphylotrichum</taxon>
    </lineage>
</organism>
<evidence type="ECO:0000313" key="3">
    <source>
        <dbReference type="EMBL" id="KAK3900603.1"/>
    </source>
</evidence>
<keyword evidence="2" id="KW-0812">Transmembrane</keyword>
<keyword evidence="2" id="KW-0472">Membrane</keyword>
<protein>
    <submittedName>
        <fullName evidence="3">Uncharacterized protein</fullName>
    </submittedName>
</protein>
<comment type="caution">
    <text evidence="3">The sequence shown here is derived from an EMBL/GenBank/DDBJ whole genome shotgun (WGS) entry which is preliminary data.</text>
</comment>
<reference evidence="3" key="2">
    <citation type="submission" date="2023-05" db="EMBL/GenBank/DDBJ databases">
        <authorList>
            <consortium name="Lawrence Berkeley National Laboratory"/>
            <person name="Steindorff A."/>
            <person name="Hensen N."/>
            <person name="Bonometti L."/>
            <person name="Westerberg I."/>
            <person name="Brannstrom I.O."/>
            <person name="Guillou S."/>
            <person name="Cros-Aarteil S."/>
            <person name="Calhoun S."/>
            <person name="Haridas S."/>
            <person name="Kuo A."/>
            <person name="Mondo S."/>
            <person name="Pangilinan J."/>
            <person name="Riley R."/>
            <person name="Labutti K."/>
            <person name="Andreopoulos B."/>
            <person name="Lipzen A."/>
            <person name="Chen C."/>
            <person name="Yanf M."/>
            <person name="Daum C."/>
            <person name="Ng V."/>
            <person name="Clum A."/>
            <person name="Ohm R."/>
            <person name="Martin F."/>
            <person name="Silar P."/>
            <person name="Natvig D."/>
            <person name="Lalanne C."/>
            <person name="Gautier V."/>
            <person name="Ament-Velasquez S.L."/>
            <person name="Kruys A."/>
            <person name="Hutchinson M.I."/>
            <person name="Powell A.J."/>
            <person name="Barry K."/>
            <person name="Miller A.N."/>
            <person name="Grigoriev I.V."/>
            <person name="Debuchy R."/>
            <person name="Gladieux P."/>
            <person name="Thoren M.H."/>
            <person name="Johannesson H."/>
        </authorList>
    </citation>
    <scope>NUCLEOTIDE SEQUENCE</scope>
    <source>
        <strain evidence="3">CBS 103.79</strain>
    </source>
</reference>
<keyword evidence="2" id="KW-1133">Transmembrane helix</keyword>
<dbReference type="AlphaFoldDB" id="A0AAN6RS89"/>
<dbReference type="EMBL" id="MU855654">
    <property type="protein sequence ID" value="KAK3900603.1"/>
    <property type="molecule type" value="Genomic_DNA"/>
</dbReference>
<feature type="compositionally biased region" description="Low complexity" evidence="1">
    <location>
        <begin position="60"/>
        <end position="80"/>
    </location>
</feature>
<feature type="region of interest" description="Disordered" evidence="1">
    <location>
        <begin position="43"/>
        <end position="132"/>
    </location>
</feature>
<evidence type="ECO:0000313" key="4">
    <source>
        <dbReference type="Proteomes" id="UP001303889"/>
    </source>
</evidence>
<evidence type="ECO:0000256" key="2">
    <source>
        <dbReference type="SAM" id="Phobius"/>
    </source>
</evidence>
<accession>A0AAN6RS89</accession>
<evidence type="ECO:0000256" key="1">
    <source>
        <dbReference type="SAM" id="MobiDB-lite"/>
    </source>
</evidence>
<gene>
    <name evidence="3" type="ORF">C8A05DRAFT_35738</name>
</gene>
<feature type="transmembrane region" description="Helical" evidence="2">
    <location>
        <begin position="20"/>
        <end position="39"/>
    </location>
</feature>
<keyword evidence="4" id="KW-1185">Reference proteome</keyword>
<sequence>MAPSTPPPEGGIAILNQQGLILSFFVFSCVLMVCAVYLGDRRSSAPGFQARGRRGRSRAKGSGSSSLSETTPLLSPESTLVGSVYEHPDNKPWTTIISCEVAPSEEGDAPSSSQLEARQEGRGSPEEPSSTV</sequence>
<reference evidence="3" key="1">
    <citation type="journal article" date="2023" name="Mol. Phylogenet. Evol.">
        <title>Genome-scale phylogeny and comparative genomics of the fungal order Sordariales.</title>
        <authorList>
            <person name="Hensen N."/>
            <person name="Bonometti L."/>
            <person name="Westerberg I."/>
            <person name="Brannstrom I.O."/>
            <person name="Guillou S."/>
            <person name="Cros-Aarteil S."/>
            <person name="Calhoun S."/>
            <person name="Haridas S."/>
            <person name="Kuo A."/>
            <person name="Mondo S."/>
            <person name="Pangilinan J."/>
            <person name="Riley R."/>
            <person name="LaButti K."/>
            <person name="Andreopoulos B."/>
            <person name="Lipzen A."/>
            <person name="Chen C."/>
            <person name="Yan M."/>
            <person name="Daum C."/>
            <person name="Ng V."/>
            <person name="Clum A."/>
            <person name="Steindorff A."/>
            <person name="Ohm R.A."/>
            <person name="Martin F."/>
            <person name="Silar P."/>
            <person name="Natvig D.O."/>
            <person name="Lalanne C."/>
            <person name="Gautier V."/>
            <person name="Ament-Velasquez S.L."/>
            <person name="Kruys A."/>
            <person name="Hutchinson M.I."/>
            <person name="Powell A.J."/>
            <person name="Barry K."/>
            <person name="Miller A.N."/>
            <person name="Grigoriev I.V."/>
            <person name="Debuchy R."/>
            <person name="Gladieux P."/>
            <person name="Hiltunen Thoren M."/>
            <person name="Johannesson H."/>
        </authorList>
    </citation>
    <scope>NUCLEOTIDE SEQUENCE</scope>
    <source>
        <strain evidence="3">CBS 103.79</strain>
    </source>
</reference>
<name>A0AAN6RS89_9PEZI</name>